<reference evidence="1 2" key="1">
    <citation type="journal article" date="2007" name="J. Bacteriol.">
        <title>The complete genome sequence of the lactic acid bacterial paradigm Lactococcus lactis subsp. cremoris MG1363.</title>
        <authorList>
            <person name="Wegmann U."/>
            <person name="O'Connell-Motherway M."/>
            <person name="Zomer A."/>
            <person name="Buist G."/>
            <person name="Shearman C."/>
            <person name="Canchaya C."/>
            <person name="Ventura M."/>
            <person name="Goesmann A."/>
            <person name="Gasson M.J."/>
            <person name="Kuipers O.P."/>
            <person name="van Sinderen D."/>
            <person name="Kok J."/>
        </authorList>
    </citation>
    <scope>NUCLEOTIDE SEQUENCE [LARGE SCALE GENOMIC DNA]</scope>
    <source>
        <strain evidence="1 2">MG1363</strain>
    </source>
</reference>
<sequence length="140" mass="15469">MSESKIKEEKVLALKAIEKQTEAYKNLAEIINKELESEGELSDKSSKRLKDYIEKNIESLTMFEPELTSSEIFNRVIKESQFTKIMNGANGYLAYDNWNKKYVYHVTKDPVSAVAGVLANGWGSAGAGFGPQTGGPSGKL</sequence>
<gene>
    <name evidence="1" type="ordered locus">llmg_0854</name>
</gene>
<dbReference type="HOGENOM" id="CLU_1832638_0_0_9"/>
<dbReference type="RefSeq" id="WP_011834819.1">
    <property type="nucleotide sequence ID" value="NC_009004.1"/>
</dbReference>
<evidence type="ECO:0008006" key="3">
    <source>
        <dbReference type="Google" id="ProtNLM"/>
    </source>
</evidence>
<dbReference type="SMR" id="A2RJJ7"/>
<accession>A2RJJ7</accession>
<evidence type="ECO:0000313" key="1">
    <source>
        <dbReference type="EMBL" id="CAL97449.1"/>
    </source>
</evidence>
<name>A2RJJ7_LACLM</name>
<evidence type="ECO:0000313" key="2">
    <source>
        <dbReference type="Proteomes" id="UP000000364"/>
    </source>
</evidence>
<dbReference type="EMBL" id="AM406671">
    <property type="protein sequence ID" value="CAL97449.1"/>
    <property type="molecule type" value="Genomic_DNA"/>
</dbReference>
<protein>
    <recommendedName>
        <fullName evidence="3">Garvicin Q family class II bacteriocin</fullName>
    </recommendedName>
</protein>
<dbReference type="NCBIfam" id="NF033837">
    <property type="entry name" value="GarQ_core"/>
    <property type="match status" value="1"/>
</dbReference>
<dbReference type="KEGG" id="llm:llmg_0854"/>
<proteinExistence type="predicted"/>
<organism evidence="1 2">
    <name type="scientific">Lactococcus lactis subsp. cremoris (strain MG1363)</name>
    <dbReference type="NCBI Taxonomy" id="416870"/>
    <lineage>
        <taxon>Bacteria</taxon>
        <taxon>Bacillati</taxon>
        <taxon>Bacillota</taxon>
        <taxon>Bacilli</taxon>
        <taxon>Lactobacillales</taxon>
        <taxon>Streptococcaceae</taxon>
        <taxon>Lactococcus</taxon>
        <taxon>Lactococcus cremoris subsp. cremoris</taxon>
    </lineage>
</organism>
<dbReference type="AlphaFoldDB" id="A2RJJ7"/>
<dbReference type="Proteomes" id="UP000000364">
    <property type="component" value="Chromosome"/>
</dbReference>